<dbReference type="Gene3D" id="2.40.10.10">
    <property type="entry name" value="Trypsin-like serine proteases"/>
    <property type="match status" value="1"/>
</dbReference>
<dbReference type="InterPro" id="IPR018114">
    <property type="entry name" value="TRYPSIN_HIS"/>
</dbReference>
<keyword evidence="7" id="KW-0865">Zymogen</keyword>
<keyword evidence="4 10" id="KW-0732">Signal</keyword>
<reference evidence="13" key="1">
    <citation type="submission" date="2025-08" db="UniProtKB">
        <authorList>
            <consortium name="RefSeq"/>
        </authorList>
    </citation>
    <scope>IDENTIFICATION</scope>
</reference>
<dbReference type="PROSITE" id="PS50240">
    <property type="entry name" value="TRYPSIN_DOM"/>
    <property type="match status" value="1"/>
</dbReference>
<dbReference type="InterPro" id="IPR001314">
    <property type="entry name" value="Peptidase_S1A"/>
</dbReference>
<keyword evidence="3 9" id="KW-0645">Protease</keyword>
<evidence type="ECO:0000256" key="2">
    <source>
        <dbReference type="ARBA" id="ARBA00022525"/>
    </source>
</evidence>
<dbReference type="RefSeq" id="XP_055891545.1">
    <property type="nucleotide sequence ID" value="XM_056035570.1"/>
</dbReference>
<dbReference type="FunFam" id="2.40.10.10:FF:000146">
    <property type="entry name" value="Serine protease 53"/>
    <property type="match status" value="1"/>
</dbReference>
<dbReference type="PANTHER" id="PTHR24252:SF7">
    <property type="entry name" value="HYALIN"/>
    <property type="match status" value="1"/>
</dbReference>
<evidence type="ECO:0000259" key="11">
    <source>
        <dbReference type="PROSITE" id="PS50240"/>
    </source>
</evidence>
<comment type="subcellular location">
    <subcellularLocation>
        <location evidence="1">Secreted</location>
    </subcellularLocation>
</comment>
<sequence length="262" mass="28386">MLLKLFLCLLGVGLCASQKVNIESRIIKGNDAKKCEFPWMTFIYSKVQQFGCGGSIIDSTHILTAAHCVAAPNKTAEPSANLDVYVGASALEDAKILQVKTVKPHEKYSFKTAENDVAILTLASPITFNDCTKPISLVNATTKLPNTDCTIMGWGATTDSKDDEGTYSLKYATVSILNDNECQQHYERVFRPPLPSSIFCAKGIRGSDVCQGDSGGPLVCKESNGKYFVYGTVCGGYDCGKTASIFMKVSSFIPWIQSKISN</sequence>
<dbReference type="GO" id="GO:0005576">
    <property type="term" value="C:extracellular region"/>
    <property type="evidence" value="ECO:0007669"/>
    <property type="project" value="UniProtKB-SubCell"/>
</dbReference>
<keyword evidence="8" id="KW-1015">Disulfide bond</keyword>
<name>A0A9W3AWF0_BIOGL</name>
<evidence type="ECO:0000256" key="4">
    <source>
        <dbReference type="ARBA" id="ARBA00022729"/>
    </source>
</evidence>
<organism evidence="12 13">
    <name type="scientific">Biomphalaria glabrata</name>
    <name type="common">Bloodfluke planorb</name>
    <name type="synonym">Freshwater snail</name>
    <dbReference type="NCBI Taxonomy" id="6526"/>
    <lineage>
        <taxon>Eukaryota</taxon>
        <taxon>Metazoa</taxon>
        <taxon>Spiralia</taxon>
        <taxon>Lophotrochozoa</taxon>
        <taxon>Mollusca</taxon>
        <taxon>Gastropoda</taxon>
        <taxon>Heterobranchia</taxon>
        <taxon>Euthyneura</taxon>
        <taxon>Panpulmonata</taxon>
        <taxon>Hygrophila</taxon>
        <taxon>Lymnaeoidea</taxon>
        <taxon>Planorbidae</taxon>
        <taxon>Biomphalaria</taxon>
    </lineage>
</organism>
<dbReference type="InterPro" id="IPR033116">
    <property type="entry name" value="TRYPSIN_SER"/>
</dbReference>
<protein>
    <submittedName>
        <fullName evidence="13">Trypsin-like</fullName>
    </submittedName>
</protein>
<dbReference type="PANTHER" id="PTHR24252">
    <property type="entry name" value="ACROSIN-RELATED"/>
    <property type="match status" value="1"/>
</dbReference>
<feature type="chain" id="PRO_5040928963" evidence="10">
    <location>
        <begin position="18"/>
        <end position="262"/>
    </location>
</feature>
<evidence type="ECO:0000256" key="8">
    <source>
        <dbReference type="ARBA" id="ARBA00023157"/>
    </source>
</evidence>
<dbReference type="Proteomes" id="UP001165740">
    <property type="component" value="Chromosome 7"/>
</dbReference>
<dbReference type="PRINTS" id="PR00722">
    <property type="entry name" value="CHYMOTRYPSIN"/>
</dbReference>
<dbReference type="GO" id="GO:0006508">
    <property type="term" value="P:proteolysis"/>
    <property type="evidence" value="ECO:0007669"/>
    <property type="project" value="UniProtKB-KW"/>
</dbReference>
<dbReference type="GeneID" id="129927269"/>
<dbReference type="PROSITE" id="PS00135">
    <property type="entry name" value="TRYPSIN_SER"/>
    <property type="match status" value="1"/>
</dbReference>
<proteinExistence type="predicted"/>
<dbReference type="Pfam" id="PF00089">
    <property type="entry name" value="Trypsin"/>
    <property type="match status" value="1"/>
</dbReference>
<dbReference type="AlphaFoldDB" id="A0A9W3AWF0"/>
<dbReference type="InterPro" id="IPR009003">
    <property type="entry name" value="Peptidase_S1_PA"/>
</dbReference>
<accession>A0A9W3AWF0</accession>
<evidence type="ECO:0000256" key="10">
    <source>
        <dbReference type="SAM" id="SignalP"/>
    </source>
</evidence>
<keyword evidence="12" id="KW-1185">Reference proteome</keyword>
<evidence type="ECO:0000313" key="13">
    <source>
        <dbReference type="RefSeq" id="XP_055891545.1"/>
    </source>
</evidence>
<keyword evidence="5 9" id="KW-0378">Hydrolase</keyword>
<evidence type="ECO:0000256" key="7">
    <source>
        <dbReference type="ARBA" id="ARBA00023145"/>
    </source>
</evidence>
<evidence type="ECO:0000256" key="9">
    <source>
        <dbReference type="RuleBase" id="RU363034"/>
    </source>
</evidence>
<evidence type="ECO:0000256" key="6">
    <source>
        <dbReference type="ARBA" id="ARBA00022825"/>
    </source>
</evidence>
<dbReference type="OrthoDB" id="5981371at2759"/>
<feature type="signal peptide" evidence="10">
    <location>
        <begin position="1"/>
        <end position="17"/>
    </location>
</feature>
<evidence type="ECO:0000313" key="12">
    <source>
        <dbReference type="Proteomes" id="UP001165740"/>
    </source>
</evidence>
<evidence type="ECO:0000256" key="5">
    <source>
        <dbReference type="ARBA" id="ARBA00022801"/>
    </source>
</evidence>
<keyword evidence="6 9" id="KW-0720">Serine protease</keyword>
<dbReference type="SMART" id="SM00020">
    <property type="entry name" value="Tryp_SPc"/>
    <property type="match status" value="1"/>
</dbReference>
<dbReference type="GO" id="GO:0004252">
    <property type="term" value="F:serine-type endopeptidase activity"/>
    <property type="evidence" value="ECO:0007669"/>
    <property type="project" value="InterPro"/>
</dbReference>
<dbReference type="CDD" id="cd00190">
    <property type="entry name" value="Tryp_SPc"/>
    <property type="match status" value="1"/>
</dbReference>
<evidence type="ECO:0000256" key="3">
    <source>
        <dbReference type="ARBA" id="ARBA00022670"/>
    </source>
</evidence>
<dbReference type="InterPro" id="IPR001254">
    <property type="entry name" value="Trypsin_dom"/>
</dbReference>
<dbReference type="PROSITE" id="PS00134">
    <property type="entry name" value="TRYPSIN_HIS"/>
    <property type="match status" value="1"/>
</dbReference>
<keyword evidence="2" id="KW-0964">Secreted</keyword>
<dbReference type="OMA" id="NTDCTIM"/>
<feature type="domain" description="Peptidase S1" evidence="11">
    <location>
        <begin position="26"/>
        <end position="261"/>
    </location>
</feature>
<gene>
    <name evidence="13" type="primary">LOC129927269</name>
</gene>
<dbReference type="SUPFAM" id="SSF50494">
    <property type="entry name" value="Trypsin-like serine proteases"/>
    <property type="match status" value="1"/>
</dbReference>
<evidence type="ECO:0000256" key="1">
    <source>
        <dbReference type="ARBA" id="ARBA00004613"/>
    </source>
</evidence>
<dbReference type="InterPro" id="IPR043504">
    <property type="entry name" value="Peptidase_S1_PA_chymotrypsin"/>
</dbReference>